<keyword evidence="6" id="KW-0995">Kinetochore</keyword>
<evidence type="ECO:0000256" key="5">
    <source>
        <dbReference type="ARBA" id="ARBA00022776"/>
    </source>
</evidence>
<keyword evidence="7 10" id="KW-0175">Coiled coil</keyword>
<dbReference type="GO" id="GO:0051301">
    <property type="term" value="P:cell division"/>
    <property type="evidence" value="ECO:0007669"/>
    <property type="project" value="UniProtKB-KW"/>
</dbReference>
<evidence type="ECO:0000256" key="4">
    <source>
        <dbReference type="ARBA" id="ARBA00022618"/>
    </source>
</evidence>
<dbReference type="GO" id="GO:0000070">
    <property type="term" value="P:mitotic sister chromatid segregation"/>
    <property type="evidence" value="ECO:0007669"/>
    <property type="project" value="TreeGrafter"/>
</dbReference>
<protein>
    <submittedName>
        <fullName evidence="11">Uncharacterized protein</fullName>
    </submittedName>
</protein>
<evidence type="ECO:0000256" key="8">
    <source>
        <dbReference type="ARBA" id="ARBA00023306"/>
    </source>
</evidence>
<dbReference type="AlphaFoldDB" id="A0A7N0R8A9"/>
<name>A0A7N0R8A9_KALFE</name>
<proteinExistence type="inferred from homology"/>
<dbReference type="PANTHER" id="PTHR14527:SF2">
    <property type="entry name" value="PROTEIN MIS12 HOMOLOG"/>
    <property type="match status" value="1"/>
</dbReference>
<dbReference type="Pfam" id="PF05859">
    <property type="entry name" value="Mis12"/>
    <property type="match status" value="1"/>
</dbReference>
<evidence type="ECO:0000256" key="3">
    <source>
        <dbReference type="ARBA" id="ARBA00022454"/>
    </source>
</evidence>
<dbReference type="EnsemblPlants" id="Kaladp0001s0096.1.v1.1">
    <property type="protein sequence ID" value="Kaladp0001s0096.1.v1.1"/>
    <property type="gene ID" value="Kaladp0001s0096.v1.1"/>
</dbReference>
<organism evidence="11 12">
    <name type="scientific">Kalanchoe fedtschenkoi</name>
    <name type="common">Lavender scallops</name>
    <name type="synonym">South American air plant</name>
    <dbReference type="NCBI Taxonomy" id="63787"/>
    <lineage>
        <taxon>Eukaryota</taxon>
        <taxon>Viridiplantae</taxon>
        <taxon>Streptophyta</taxon>
        <taxon>Embryophyta</taxon>
        <taxon>Tracheophyta</taxon>
        <taxon>Spermatophyta</taxon>
        <taxon>Magnoliopsida</taxon>
        <taxon>eudicotyledons</taxon>
        <taxon>Gunneridae</taxon>
        <taxon>Pentapetalae</taxon>
        <taxon>Saxifragales</taxon>
        <taxon>Crassulaceae</taxon>
        <taxon>Kalanchoe</taxon>
    </lineage>
</organism>
<evidence type="ECO:0000256" key="1">
    <source>
        <dbReference type="ARBA" id="ARBA00004629"/>
    </source>
</evidence>
<reference evidence="11" key="1">
    <citation type="submission" date="2021-01" db="UniProtKB">
        <authorList>
            <consortium name="EnsemblPlants"/>
        </authorList>
    </citation>
    <scope>IDENTIFICATION</scope>
</reference>
<comment type="similarity">
    <text evidence="2">Belongs to the mis12 family.</text>
</comment>
<keyword evidence="8" id="KW-0131">Cell cycle</keyword>
<sequence>MAGSESEAVFNSFNLNPQVFVNEILNSVDDTLDGAFRYYHQEAAKIVGTGGTDRAADLEKGVVMLKKIVQRVLDQKLGLWEKYCISHLFAVPDGFKLPEQDKSFDDISVDVDGLTDLDGQLGSLRNKLTEVGKETAELNREMQMLEKKAALINHRTAAVNEALQIYEQNSADDMFQEMMKTASELRTRLEKVNSKWKERAEDARYERIHDSSPESSMPAGFSKAKLEELQKFVLDMKSMVN</sequence>
<dbReference type="GO" id="GO:0000444">
    <property type="term" value="C:MIS12/MIND type complex"/>
    <property type="evidence" value="ECO:0007669"/>
    <property type="project" value="TreeGrafter"/>
</dbReference>
<dbReference type="Proteomes" id="UP000594263">
    <property type="component" value="Unplaced"/>
</dbReference>
<dbReference type="OMA" id="QNAICDP"/>
<keyword evidence="12" id="KW-1185">Reference proteome</keyword>
<keyword evidence="9" id="KW-0137">Centromere</keyword>
<evidence type="ECO:0000256" key="6">
    <source>
        <dbReference type="ARBA" id="ARBA00022838"/>
    </source>
</evidence>
<feature type="coiled-coil region" evidence="10">
    <location>
        <begin position="121"/>
        <end position="195"/>
    </location>
</feature>
<keyword evidence="5" id="KW-0498">Mitosis</keyword>
<dbReference type="GO" id="GO:0005634">
    <property type="term" value="C:nucleus"/>
    <property type="evidence" value="ECO:0007669"/>
    <property type="project" value="EnsemblPlants"/>
</dbReference>
<evidence type="ECO:0000256" key="7">
    <source>
        <dbReference type="ARBA" id="ARBA00023054"/>
    </source>
</evidence>
<dbReference type="InterPro" id="IPR008685">
    <property type="entry name" value="Centromere_Mis12"/>
</dbReference>
<dbReference type="GO" id="GO:0051382">
    <property type="term" value="P:kinetochore assembly"/>
    <property type="evidence" value="ECO:0007669"/>
    <property type="project" value="TreeGrafter"/>
</dbReference>
<dbReference type="Gramene" id="Kaladp0001s0096.1.v1.1">
    <property type="protein sequence ID" value="Kaladp0001s0096.1.v1.1"/>
    <property type="gene ID" value="Kaladp0001s0096.v1.1"/>
</dbReference>
<evidence type="ECO:0000313" key="11">
    <source>
        <dbReference type="EnsemblPlants" id="Kaladp0001s0096.1.v1.1"/>
    </source>
</evidence>
<dbReference type="PANTHER" id="PTHR14527">
    <property type="entry name" value="PROTEIN MIS12 HOMOLOG"/>
    <property type="match status" value="1"/>
</dbReference>
<accession>A0A7N0R8A9</accession>
<evidence type="ECO:0000256" key="10">
    <source>
        <dbReference type="SAM" id="Coils"/>
    </source>
</evidence>
<comment type="subcellular location">
    <subcellularLocation>
        <location evidence="1">Chromosome</location>
        <location evidence="1">Centromere</location>
        <location evidence="1">Kinetochore</location>
    </subcellularLocation>
</comment>
<evidence type="ECO:0000313" key="12">
    <source>
        <dbReference type="Proteomes" id="UP000594263"/>
    </source>
</evidence>
<evidence type="ECO:0000256" key="2">
    <source>
        <dbReference type="ARBA" id="ARBA00008643"/>
    </source>
</evidence>
<keyword evidence="3" id="KW-0158">Chromosome</keyword>
<evidence type="ECO:0000256" key="9">
    <source>
        <dbReference type="ARBA" id="ARBA00023328"/>
    </source>
</evidence>
<keyword evidence="4" id="KW-0132">Cell division</keyword>